<sequence length="62" mass="7157">MLIFAAVNFGVQCCRMESPKPGSFSDMLCFFNCFRPVEGFFYDCTFLRMIETIPTLLIKTND</sequence>
<dbReference type="AlphaFoldDB" id="A0A1T5E5M3"/>
<name>A0A1T5E5M3_9SPHI</name>
<evidence type="ECO:0000313" key="2">
    <source>
        <dbReference type="Proteomes" id="UP000190541"/>
    </source>
</evidence>
<gene>
    <name evidence="1" type="ORF">SAMN05660226_03175</name>
</gene>
<accession>A0A1T5E5M3</accession>
<keyword evidence="2" id="KW-1185">Reference proteome</keyword>
<dbReference type="EMBL" id="FUYS01000008">
    <property type="protein sequence ID" value="SKB79191.1"/>
    <property type="molecule type" value="Genomic_DNA"/>
</dbReference>
<reference evidence="1 2" key="1">
    <citation type="submission" date="2017-02" db="EMBL/GenBank/DDBJ databases">
        <authorList>
            <person name="Peterson S.W."/>
        </authorList>
    </citation>
    <scope>NUCLEOTIDE SEQUENCE [LARGE SCALE GENOMIC DNA]</scope>
    <source>
        <strain evidence="1 2">DSM 22899</strain>
    </source>
</reference>
<proteinExistence type="predicted"/>
<organism evidence="1 2">
    <name type="scientific">Parapedobacter luteus</name>
    <dbReference type="NCBI Taxonomy" id="623280"/>
    <lineage>
        <taxon>Bacteria</taxon>
        <taxon>Pseudomonadati</taxon>
        <taxon>Bacteroidota</taxon>
        <taxon>Sphingobacteriia</taxon>
        <taxon>Sphingobacteriales</taxon>
        <taxon>Sphingobacteriaceae</taxon>
        <taxon>Parapedobacter</taxon>
    </lineage>
</organism>
<evidence type="ECO:0000313" key="1">
    <source>
        <dbReference type="EMBL" id="SKB79191.1"/>
    </source>
</evidence>
<dbReference type="Proteomes" id="UP000190541">
    <property type="component" value="Unassembled WGS sequence"/>
</dbReference>
<protein>
    <submittedName>
        <fullName evidence="1">Uncharacterized protein</fullName>
    </submittedName>
</protein>
<dbReference type="STRING" id="623280.SAMN05660226_03175"/>